<evidence type="ECO:0000256" key="1">
    <source>
        <dbReference type="SAM" id="MobiDB-lite"/>
    </source>
</evidence>
<dbReference type="AlphaFoldDB" id="A0A540MAK6"/>
<sequence>MPTSTTLPRSPDSEFLTTQKTPDPMHPNPPSPTRVNRTSPSLSHVPPHHRLSYEIPSCSKSKKKSKSGKGNKFPLGFVTPNACSTRHSQPPIRTRLGFFRISHRRRSAELRREASIDEFSEFSTGF</sequence>
<evidence type="ECO:0000313" key="2">
    <source>
        <dbReference type="EMBL" id="TQD95770.1"/>
    </source>
</evidence>
<keyword evidence="3" id="KW-1185">Reference proteome</keyword>
<feature type="region of interest" description="Disordered" evidence="1">
    <location>
        <begin position="1"/>
        <end position="90"/>
    </location>
</feature>
<feature type="compositionally biased region" description="Polar residues" evidence="1">
    <location>
        <begin position="33"/>
        <end position="42"/>
    </location>
</feature>
<reference evidence="2 3" key="1">
    <citation type="journal article" date="2019" name="G3 (Bethesda)">
        <title>Sequencing of a Wild Apple (Malus baccata) Genome Unravels the Differences Between Cultivated and Wild Apple Species Regarding Disease Resistance and Cold Tolerance.</title>
        <authorList>
            <person name="Chen X."/>
        </authorList>
    </citation>
    <scope>NUCLEOTIDE SEQUENCE [LARGE SCALE GENOMIC DNA]</scope>
    <source>
        <strain evidence="3">cv. Shandingzi</strain>
        <tissue evidence="2">Leaves</tissue>
    </source>
</reference>
<dbReference type="EMBL" id="VIEB01000306">
    <property type="protein sequence ID" value="TQD95770.1"/>
    <property type="molecule type" value="Genomic_DNA"/>
</dbReference>
<accession>A0A540MAK6</accession>
<evidence type="ECO:0000313" key="3">
    <source>
        <dbReference type="Proteomes" id="UP000315295"/>
    </source>
</evidence>
<organism evidence="2 3">
    <name type="scientific">Malus baccata</name>
    <name type="common">Siberian crab apple</name>
    <name type="synonym">Pyrus baccata</name>
    <dbReference type="NCBI Taxonomy" id="106549"/>
    <lineage>
        <taxon>Eukaryota</taxon>
        <taxon>Viridiplantae</taxon>
        <taxon>Streptophyta</taxon>
        <taxon>Embryophyta</taxon>
        <taxon>Tracheophyta</taxon>
        <taxon>Spermatophyta</taxon>
        <taxon>Magnoliopsida</taxon>
        <taxon>eudicotyledons</taxon>
        <taxon>Gunneridae</taxon>
        <taxon>Pentapetalae</taxon>
        <taxon>rosids</taxon>
        <taxon>fabids</taxon>
        <taxon>Rosales</taxon>
        <taxon>Rosaceae</taxon>
        <taxon>Amygdaloideae</taxon>
        <taxon>Maleae</taxon>
        <taxon>Malus</taxon>
    </lineage>
</organism>
<proteinExistence type="predicted"/>
<name>A0A540MAK6_MALBA</name>
<feature type="compositionally biased region" description="Basic residues" evidence="1">
    <location>
        <begin position="60"/>
        <end position="69"/>
    </location>
</feature>
<protein>
    <submittedName>
        <fullName evidence="2">Uncharacterized protein</fullName>
    </submittedName>
</protein>
<dbReference type="Proteomes" id="UP000315295">
    <property type="component" value="Unassembled WGS sequence"/>
</dbReference>
<gene>
    <name evidence="2" type="ORF">C1H46_018609</name>
</gene>
<comment type="caution">
    <text evidence="2">The sequence shown here is derived from an EMBL/GenBank/DDBJ whole genome shotgun (WGS) entry which is preliminary data.</text>
</comment>